<name>A0AAN7USS6_9PEZI</name>
<dbReference type="Proteomes" id="UP001305414">
    <property type="component" value="Unassembled WGS sequence"/>
</dbReference>
<keyword evidence="3" id="KW-1185">Reference proteome</keyword>
<gene>
    <name evidence="2" type="ORF">RRF57_008873</name>
</gene>
<proteinExistence type="predicted"/>
<evidence type="ECO:0000313" key="3">
    <source>
        <dbReference type="Proteomes" id="UP001305414"/>
    </source>
</evidence>
<reference evidence="2 3" key="1">
    <citation type="submission" date="2023-10" db="EMBL/GenBank/DDBJ databases">
        <title>Draft genome sequence of Xylaria bambusicola isolate GMP-LS, the root and basal stem rot pathogen of sugarcane in Indonesia.</title>
        <authorList>
            <person name="Selvaraj P."/>
            <person name="Muralishankar V."/>
            <person name="Muruganantham S."/>
            <person name="Sp S."/>
            <person name="Haryani S."/>
            <person name="Lau K.J.X."/>
            <person name="Naqvi N.I."/>
        </authorList>
    </citation>
    <scope>NUCLEOTIDE SEQUENCE [LARGE SCALE GENOMIC DNA]</scope>
    <source>
        <strain evidence="2">GMP-LS</strain>
    </source>
</reference>
<feature type="region of interest" description="Disordered" evidence="1">
    <location>
        <begin position="69"/>
        <end position="96"/>
    </location>
</feature>
<feature type="region of interest" description="Disordered" evidence="1">
    <location>
        <begin position="1"/>
        <end position="24"/>
    </location>
</feature>
<evidence type="ECO:0000313" key="2">
    <source>
        <dbReference type="EMBL" id="KAK5633159.1"/>
    </source>
</evidence>
<feature type="compositionally biased region" description="Acidic residues" evidence="1">
    <location>
        <begin position="80"/>
        <end position="91"/>
    </location>
</feature>
<dbReference type="AlphaFoldDB" id="A0AAN7USS6"/>
<comment type="caution">
    <text evidence="2">The sequence shown here is derived from an EMBL/GenBank/DDBJ whole genome shotgun (WGS) entry which is preliminary data.</text>
</comment>
<protein>
    <recommendedName>
        <fullName evidence="4">Aflatoxin regulatory protein domain-containing protein</fullName>
    </recommendedName>
</protein>
<accession>A0AAN7USS6</accession>
<evidence type="ECO:0000256" key="1">
    <source>
        <dbReference type="SAM" id="MobiDB-lite"/>
    </source>
</evidence>
<organism evidence="2 3">
    <name type="scientific">Xylaria bambusicola</name>
    <dbReference type="NCBI Taxonomy" id="326684"/>
    <lineage>
        <taxon>Eukaryota</taxon>
        <taxon>Fungi</taxon>
        <taxon>Dikarya</taxon>
        <taxon>Ascomycota</taxon>
        <taxon>Pezizomycotina</taxon>
        <taxon>Sordariomycetes</taxon>
        <taxon>Xylariomycetidae</taxon>
        <taxon>Xylariales</taxon>
        <taxon>Xylariaceae</taxon>
        <taxon>Xylaria</taxon>
    </lineage>
</organism>
<dbReference type="EMBL" id="JAWHQM010000030">
    <property type="protein sequence ID" value="KAK5633159.1"/>
    <property type="molecule type" value="Genomic_DNA"/>
</dbReference>
<evidence type="ECO:0008006" key="4">
    <source>
        <dbReference type="Google" id="ProtNLM"/>
    </source>
</evidence>
<sequence>MGQGIRGPSYPEGPLISPDVAAGDALGQFPFDESDVFHSWDADFQGFASSSLNSLIAPSASDAALVMPVSTAPSSHGGEDDSEYEDEEDVSDSPSSQLIALSDRVTRAMRCLARPGRAPLTASSPEINGALEDTNTLIRIISGVTASKACEDNQNCGLVFSALACHQQLMALFRVICDVIRRSVQTKREQQKQQHAIRSEMSPSSVAQFVMVLQLLTHLINRIDRSLFCGGAVVARGSFDGYVTPTTPDGGDNHIVTFGANVECGSSSPPDGLLVRVNEIVGTIPSEHEKLRQAIRKLQTEMEHPELH</sequence>